<dbReference type="NCBIfam" id="TIGR01614">
    <property type="entry name" value="PME_inhib"/>
    <property type="match status" value="1"/>
</dbReference>
<dbReference type="SMART" id="SM00856">
    <property type="entry name" value="PMEI"/>
    <property type="match status" value="1"/>
</dbReference>
<dbReference type="EMBL" id="SDAM02000004">
    <property type="protein sequence ID" value="KAH6837926.1"/>
    <property type="molecule type" value="Genomic_DNA"/>
</dbReference>
<feature type="signal peptide" evidence="2">
    <location>
        <begin position="1"/>
        <end position="19"/>
    </location>
</feature>
<dbReference type="Pfam" id="PF04043">
    <property type="entry name" value="PMEI"/>
    <property type="match status" value="1"/>
</dbReference>
<dbReference type="InterPro" id="IPR051955">
    <property type="entry name" value="PME_Inhibitor"/>
</dbReference>
<protein>
    <recommendedName>
        <fullName evidence="3">Pectinesterase inhibitor domain-containing protein</fullName>
    </recommendedName>
</protein>
<dbReference type="PANTHER" id="PTHR31080">
    <property type="entry name" value="PECTINESTERASE INHIBITOR-LIKE"/>
    <property type="match status" value="1"/>
</dbReference>
<feature type="domain" description="Pectinesterase inhibitor" evidence="3">
    <location>
        <begin position="17"/>
        <end position="163"/>
    </location>
</feature>
<dbReference type="AlphaFoldDB" id="A0AAD4PG36"/>
<keyword evidence="1 2" id="KW-0732">Signal</keyword>
<dbReference type="Gene3D" id="1.20.140.40">
    <property type="entry name" value="Invertase/pectin methylesterase inhibitor family protein"/>
    <property type="match status" value="1"/>
</dbReference>
<dbReference type="InterPro" id="IPR006501">
    <property type="entry name" value="Pectinesterase_inhib_dom"/>
</dbReference>
<reference evidence="4 5" key="1">
    <citation type="journal article" date="2021" name="Nat. Commun.">
        <title>Incipient diploidization of the medicinal plant Perilla within 10,000 years.</title>
        <authorList>
            <person name="Zhang Y."/>
            <person name="Shen Q."/>
            <person name="Leng L."/>
            <person name="Zhang D."/>
            <person name="Chen S."/>
            <person name="Shi Y."/>
            <person name="Ning Z."/>
            <person name="Chen S."/>
        </authorList>
    </citation>
    <scope>NUCLEOTIDE SEQUENCE [LARGE SCALE GENOMIC DNA]</scope>
    <source>
        <strain evidence="5">cv. PC099</strain>
    </source>
</reference>
<evidence type="ECO:0000313" key="5">
    <source>
        <dbReference type="Proteomes" id="UP001190926"/>
    </source>
</evidence>
<sequence>MSSFAIIFVALALVSQCEADLISGFCSKSNNPSLCDQTLRSNPRSRGADARGLANITLGNALSATQALVRVAKSVSNPTNKEIIDTCIENFDDASDNLKECKALIQKKDKASIGTLVTEASAALTDVDTCSDEFGAKEPPQLKQATAKAYTFVQLLLIIANTF</sequence>
<dbReference type="GO" id="GO:0046910">
    <property type="term" value="F:pectinesterase inhibitor activity"/>
    <property type="evidence" value="ECO:0007669"/>
    <property type="project" value="InterPro"/>
</dbReference>
<dbReference type="SUPFAM" id="SSF101148">
    <property type="entry name" value="Plant invertase/pectin methylesterase inhibitor"/>
    <property type="match status" value="1"/>
</dbReference>
<feature type="chain" id="PRO_5042176492" description="Pectinesterase inhibitor domain-containing protein" evidence="2">
    <location>
        <begin position="20"/>
        <end position="163"/>
    </location>
</feature>
<evidence type="ECO:0000313" key="4">
    <source>
        <dbReference type="EMBL" id="KAH6837926.1"/>
    </source>
</evidence>
<dbReference type="InterPro" id="IPR034086">
    <property type="entry name" value="PMEI_plant"/>
</dbReference>
<gene>
    <name evidence="4" type="ORF">C2S53_000395</name>
</gene>
<evidence type="ECO:0000259" key="3">
    <source>
        <dbReference type="SMART" id="SM00856"/>
    </source>
</evidence>
<comment type="caution">
    <text evidence="4">The sequence shown here is derived from an EMBL/GenBank/DDBJ whole genome shotgun (WGS) entry which is preliminary data.</text>
</comment>
<accession>A0AAD4PG36</accession>
<dbReference type="CDD" id="cd15797">
    <property type="entry name" value="PMEI"/>
    <property type="match status" value="1"/>
</dbReference>
<evidence type="ECO:0000256" key="1">
    <source>
        <dbReference type="ARBA" id="ARBA00022729"/>
    </source>
</evidence>
<dbReference type="InterPro" id="IPR035513">
    <property type="entry name" value="Invertase/methylesterase_inhib"/>
</dbReference>
<keyword evidence="5" id="KW-1185">Reference proteome</keyword>
<evidence type="ECO:0000256" key="2">
    <source>
        <dbReference type="SAM" id="SignalP"/>
    </source>
</evidence>
<dbReference type="PANTHER" id="PTHR31080:SF248">
    <property type="entry name" value="PECTINESTERASE INHIBITOR-LIKE"/>
    <property type="match status" value="1"/>
</dbReference>
<dbReference type="Proteomes" id="UP001190926">
    <property type="component" value="Unassembled WGS sequence"/>
</dbReference>
<proteinExistence type="predicted"/>
<organism evidence="4 5">
    <name type="scientific">Perilla frutescens var. hirtella</name>
    <name type="common">Perilla citriodora</name>
    <name type="synonym">Perilla setoyensis</name>
    <dbReference type="NCBI Taxonomy" id="608512"/>
    <lineage>
        <taxon>Eukaryota</taxon>
        <taxon>Viridiplantae</taxon>
        <taxon>Streptophyta</taxon>
        <taxon>Embryophyta</taxon>
        <taxon>Tracheophyta</taxon>
        <taxon>Spermatophyta</taxon>
        <taxon>Magnoliopsida</taxon>
        <taxon>eudicotyledons</taxon>
        <taxon>Gunneridae</taxon>
        <taxon>Pentapetalae</taxon>
        <taxon>asterids</taxon>
        <taxon>lamiids</taxon>
        <taxon>Lamiales</taxon>
        <taxon>Lamiaceae</taxon>
        <taxon>Nepetoideae</taxon>
        <taxon>Elsholtzieae</taxon>
        <taxon>Perilla</taxon>
    </lineage>
</organism>
<name>A0AAD4PG36_PERFH</name>